<evidence type="ECO:0000256" key="4">
    <source>
        <dbReference type="ARBA" id="ARBA00022840"/>
    </source>
</evidence>
<comment type="subunit">
    <text evidence="7">Oligomerizes as a right-handed, spiral filament on DNA at oriC.</text>
</comment>
<gene>
    <name evidence="13" type="primary">dnaA_2</name>
    <name evidence="7" type="synonym">dnaA</name>
    <name evidence="13" type="ORF">Mal48_47650</name>
</gene>
<comment type="caution">
    <text evidence="7">Lacks conserved residue(s) required for the propagation of feature annotation.</text>
</comment>
<dbReference type="GO" id="GO:0003688">
    <property type="term" value="F:DNA replication origin binding"/>
    <property type="evidence" value="ECO:0007669"/>
    <property type="project" value="UniProtKB-UniRule"/>
</dbReference>
<dbReference type="InterPro" id="IPR038454">
    <property type="entry name" value="DnaA_N_sf"/>
</dbReference>
<dbReference type="InterPro" id="IPR001957">
    <property type="entry name" value="Chromosome_initiator_DnaA"/>
</dbReference>
<dbReference type="PRINTS" id="PR00051">
    <property type="entry name" value="DNAA"/>
</dbReference>
<feature type="domain" description="Chromosomal replication initiator DnaA C-terminal" evidence="12">
    <location>
        <begin position="365"/>
        <end position="434"/>
    </location>
</feature>
<evidence type="ECO:0000313" key="13">
    <source>
        <dbReference type="EMBL" id="QDT35488.1"/>
    </source>
</evidence>
<evidence type="ECO:0000256" key="1">
    <source>
        <dbReference type="ARBA" id="ARBA00022490"/>
    </source>
</evidence>
<accession>A0A517QV31</accession>
<feature type="region of interest" description="Domain I, interacts with DnaA modulators" evidence="7">
    <location>
        <begin position="1"/>
        <end position="97"/>
    </location>
</feature>
<sequence length="467" mass="52911">MLPDPSSIDQNIGAIRQLLQESLGNRRYQNWFGGTTKLELEGSELTIHVQGPYLVKWIQQQFGDELQRILLQVLGPAAEVRFEVGQEVRLSEIPEASAAEAQPVEALSRTTAQPHVAKKRKRGGRPRPLSDFVTGPSNELAVAAIHQLVHEPDSVAMLYLHSNVGNGKSHLLEATRLQLRKEDPQLKILSLTAEQFTNYFTQALSAKTLPSFRQKFRSADVLLIDDVDFLDGKKGIQDEFLHTLKQFESENRQVVVTSNRHPRLLGRTSEELVSRFVSGLVFRLEKPETETRQEIVRRHAIRQGAKFSEPVVEYIASRFLNNGRDLEGAVNILATWARMEKKTVTVSLAKRLLNRLERDCMKMIRIADIETAICTLFGIEEETLKSKTRKQSVSQPRMLAMYLSRTLTDAPYSEIGEYFGGRNHSTVMSAQKKVSEQLKLQETIRVASETWELKDLIDTLKDRIQAG</sequence>
<keyword evidence="5 7" id="KW-0446">Lipid-binding</keyword>
<keyword evidence="14" id="KW-1185">Reference proteome</keyword>
<keyword evidence="6 7" id="KW-0238">DNA-binding</keyword>
<dbReference type="KEGG" id="tpol:Mal48_47650"/>
<dbReference type="InterPro" id="IPR027417">
    <property type="entry name" value="P-loop_NTPase"/>
</dbReference>
<dbReference type="Gene3D" id="3.40.50.300">
    <property type="entry name" value="P-loop containing nucleotide triphosphate hydrolases"/>
    <property type="match status" value="1"/>
</dbReference>
<dbReference type="SUPFAM" id="SSF48295">
    <property type="entry name" value="TrpR-like"/>
    <property type="match status" value="1"/>
</dbReference>
<dbReference type="PANTHER" id="PTHR30050">
    <property type="entry name" value="CHROMOSOMAL REPLICATION INITIATOR PROTEIN DNAA"/>
    <property type="match status" value="1"/>
</dbReference>
<keyword evidence="3 7" id="KW-0547">Nucleotide-binding</keyword>
<dbReference type="SUPFAM" id="SSF52540">
    <property type="entry name" value="P-loop containing nucleoside triphosphate hydrolases"/>
    <property type="match status" value="1"/>
</dbReference>
<dbReference type="Gene3D" id="1.10.8.60">
    <property type="match status" value="1"/>
</dbReference>
<dbReference type="GO" id="GO:0005524">
    <property type="term" value="F:ATP binding"/>
    <property type="evidence" value="ECO:0007669"/>
    <property type="project" value="UniProtKB-UniRule"/>
</dbReference>
<evidence type="ECO:0000259" key="12">
    <source>
        <dbReference type="SMART" id="SM00760"/>
    </source>
</evidence>
<keyword evidence="2 7" id="KW-0235">DNA replication</keyword>
<evidence type="ECO:0000313" key="14">
    <source>
        <dbReference type="Proteomes" id="UP000315724"/>
    </source>
</evidence>
<dbReference type="Gene3D" id="1.10.1750.10">
    <property type="match status" value="1"/>
</dbReference>
<keyword evidence="1 7" id="KW-0963">Cytoplasm</keyword>
<feature type="region of interest" description="Disordered" evidence="11">
    <location>
        <begin position="99"/>
        <end position="133"/>
    </location>
</feature>
<dbReference type="GO" id="GO:0006275">
    <property type="term" value="P:regulation of DNA replication"/>
    <property type="evidence" value="ECO:0007669"/>
    <property type="project" value="UniProtKB-UniRule"/>
</dbReference>
<reference evidence="13 14" key="1">
    <citation type="submission" date="2019-02" db="EMBL/GenBank/DDBJ databases">
        <title>Deep-cultivation of Planctomycetes and their phenomic and genomic characterization uncovers novel biology.</title>
        <authorList>
            <person name="Wiegand S."/>
            <person name="Jogler M."/>
            <person name="Boedeker C."/>
            <person name="Pinto D."/>
            <person name="Vollmers J."/>
            <person name="Rivas-Marin E."/>
            <person name="Kohn T."/>
            <person name="Peeters S.H."/>
            <person name="Heuer A."/>
            <person name="Rast P."/>
            <person name="Oberbeckmann S."/>
            <person name="Bunk B."/>
            <person name="Jeske O."/>
            <person name="Meyerdierks A."/>
            <person name="Storesund J.E."/>
            <person name="Kallscheuer N."/>
            <person name="Luecker S."/>
            <person name="Lage O.M."/>
            <person name="Pohl T."/>
            <person name="Merkel B.J."/>
            <person name="Hornburger P."/>
            <person name="Mueller R.-W."/>
            <person name="Bruemmer F."/>
            <person name="Labrenz M."/>
            <person name="Spormann A.M."/>
            <person name="Op den Camp H."/>
            <person name="Overmann J."/>
            <person name="Amann R."/>
            <person name="Jetten M.S.M."/>
            <person name="Mascher T."/>
            <person name="Medema M.H."/>
            <person name="Devos D.P."/>
            <person name="Kaster A.-K."/>
            <person name="Ovreas L."/>
            <person name="Rohde M."/>
            <person name="Galperin M.Y."/>
            <person name="Jogler C."/>
        </authorList>
    </citation>
    <scope>NUCLEOTIDE SEQUENCE [LARGE SCALE GENOMIC DNA]</scope>
    <source>
        <strain evidence="13 14">Mal48</strain>
    </source>
</reference>
<evidence type="ECO:0000256" key="5">
    <source>
        <dbReference type="ARBA" id="ARBA00023121"/>
    </source>
</evidence>
<dbReference type="EMBL" id="CP036267">
    <property type="protein sequence ID" value="QDT35488.1"/>
    <property type="molecule type" value="Genomic_DNA"/>
</dbReference>
<comment type="subcellular location">
    <subcellularLocation>
        <location evidence="7">Cytoplasm</location>
    </subcellularLocation>
</comment>
<feature type="compositionally biased region" description="Basic residues" evidence="11">
    <location>
        <begin position="116"/>
        <end position="125"/>
    </location>
</feature>
<evidence type="ECO:0000256" key="7">
    <source>
        <dbReference type="HAMAP-Rule" id="MF_00377"/>
    </source>
</evidence>
<name>A0A517QV31_9PLAN</name>
<keyword evidence="4 7" id="KW-0067">ATP-binding</keyword>
<feature type="binding site" evidence="7">
    <location>
        <position position="169"/>
    </location>
    <ligand>
        <name>ATP</name>
        <dbReference type="ChEBI" id="CHEBI:30616"/>
    </ligand>
</feature>
<comment type="similarity">
    <text evidence="7 10">Belongs to the DnaA family.</text>
</comment>
<dbReference type="HAMAP" id="MF_00377">
    <property type="entry name" value="DnaA_bact"/>
    <property type="match status" value="1"/>
</dbReference>
<dbReference type="Pfam" id="PF00308">
    <property type="entry name" value="Bac_DnaA"/>
    <property type="match status" value="1"/>
</dbReference>
<dbReference type="CDD" id="cd00009">
    <property type="entry name" value="AAA"/>
    <property type="match status" value="1"/>
</dbReference>
<dbReference type="InterPro" id="IPR024633">
    <property type="entry name" value="DnaA_N_dom"/>
</dbReference>
<feature type="binding site" evidence="7">
    <location>
        <position position="165"/>
    </location>
    <ligand>
        <name>ATP</name>
        <dbReference type="ChEBI" id="CHEBI:30616"/>
    </ligand>
</feature>
<dbReference type="InterPro" id="IPR010921">
    <property type="entry name" value="Trp_repressor/repl_initiator"/>
</dbReference>
<organism evidence="13 14">
    <name type="scientific">Thalassoglobus polymorphus</name>
    <dbReference type="NCBI Taxonomy" id="2527994"/>
    <lineage>
        <taxon>Bacteria</taxon>
        <taxon>Pseudomonadati</taxon>
        <taxon>Planctomycetota</taxon>
        <taxon>Planctomycetia</taxon>
        <taxon>Planctomycetales</taxon>
        <taxon>Planctomycetaceae</taxon>
        <taxon>Thalassoglobus</taxon>
    </lineage>
</organism>
<dbReference type="GO" id="GO:0008289">
    <property type="term" value="F:lipid binding"/>
    <property type="evidence" value="ECO:0007669"/>
    <property type="project" value="UniProtKB-KW"/>
</dbReference>
<dbReference type="NCBIfam" id="TIGR00362">
    <property type="entry name" value="DnaA"/>
    <property type="match status" value="1"/>
</dbReference>
<feature type="region of interest" description="Domain IV, binds dsDNA" evidence="7">
    <location>
        <begin position="338"/>
        <end position="467"/>
    </location>
</feature>
<feature type="binding site" evidence="7">
    <location>
        <position position="167"/>
    </location>
    <ligand>
        <name>ATP</name>
        <dbReference type="ChEBI" id="CHEBI:30616"/>
    </ligand>
</feature>
<dbReference type="CDD" id="cd06571">
    <property type="entry name" value="Bac_DnaA_C"/>
    <property type="match status" value="1"/>
</dbReference>
<evidence type="ECO:0000256" key="8">
    <source>
        <dbReference type="NCBIfam" id="TIGR00362"/>
    </source>
</evidence>
<evidence type="ECO:0000256" key="9">
    <source>
        <dbReference type="RuleBase" id="RU000577"/>
    </source>
</evidence>
<evidence type="ECO:0000256" key="11">
    <source>
        <dbReference type="SAM" id="MobiDB-lite"/>
    </source>
</evidence>
<dbReference type="InterPro" id="IPR013317">
    <property type="entry name" value="DnaA_dom"/>
</dbReference>
<proteinExistence type="inferred from homology"/>
<evidence type="ECO:0000256" key="6">
    <source>
        <dbReference type="ARBA" id="ARBA00023125"/>
    </source>
</evidence>
<dbReference type="SMART" id="SM00760">
    <property type="entry name" value="Bac_DnaA_C"/>
    <property type="match status" value="1"/>
</dbReference>
<dbReference type="GO" id="GO:0005886">
    <property type="term" value="C:plasma membrane"/>
    <property type="evidence" value="ECO:0007669"/>
    <property type="project" value="TreeGrafter"/>
</dbReference>
<dbReference type="PROSITE" id="PS01008">
    <property type="entry name" value="DNAA"/>
    <property type="match status" value="1"/>
</dbReference>
<dbReference type="Pfam" id="PF08299">
    <property type="entry name" value="Bac_DnaA_C"/>
    <property type="match status" value="1"/>
</dbReference>
<dbReference type="InterPro" id="IPR018312">
    <property type="entry name" value="Chromosome_initiator_DnaA_CS"/>
</dbReference>
<dbReference type="Pfam" id="PF11638">
    <property type="entry name" value="DnaA_N"/>
    <property type="match status" value="1"/>
</dbReference>
<dbReference type="Gene3D" id="3.30.300.180">
    <property type="match status" value="1"/>
</dbReference>
<evidence type="ECO:0000256" key="10">
    <source>
        <dbReference type="RuleBase" id="RU004227"/>
    </source>
</evidence>
<comment type="domain">
    <text evidence="7">Domain I is involved in oligomerization and binding regulators, domain II is flexibile and of varying length in different bacteria, domain III forms the AAA+ region, while domain IV binds dsDNA.</text>
</comment>
<dbReference type="PANTHER" id="PTHR30050:SF2">
    <property type="entry name" value="CHROMOSOMAL REPLICATION INITIATOR PROTEIN DNAA"/>
    <property type="match status" value="1"/>
</dbReference>
<dbReference type="Proteomes" id="UP000315724">
    <property type="component" value="Chromosome"/>
</dbReference>
<dbReference type="InterPro" id="IPR013159">
    <property type="entry name" value="DnaA_C"/>
</dbReference>
<evidence type="ECO:0000256" key="3">
    <source>
        <dbReference type="ARBA" id="ARBA00022741"/>
    </source>
</evidence>
<evidence type="ECO:0000256" key="2">
    <source>
        <dbReference type="ARBA" id="ARBA00022705"/>
    </source>
</evidence>
<dbReference type="AlphaFoldDB" id="A0A517QV31"/>
<feature type="binding site" evidence="7">
    <location>
        <position position="168"/>
    </location>
    <ligand>
        <name>ATP</name>
        <dbReference type="ChEBI" id="CHEBI:30616"/>
    </ligand>
</feature>
<dbReference type="InterPro" id="IPR020591">
    <property type="entry name" value="Chromosome_initiator_DnaA-like"/>
</dbReference>
<protein>
    <recommendedName>
        <fullName evidence="7 8">Chromosomal replication initiator protein DnaA</fullName>
    </recommendedName>
</protein>
<comment type="function">
    <text evidence="7 9">Plays an essential role in the initiation and regulation of chromosomal replication. ATP-DnaA binds to the origin of replication (oriC) to initiate formation of the DNA replication initiation complex once per cell cycle. Binds the DnaA box (a 9 base pair repeat at the origin) and separates the double-stranded (ds)DNA. Forms a right-handed helical filament on oriC DNA; dsDNA binds to the exterior of the filament while single-stranded (ss)DNA is stabiized in the filament's interior. The ATP-DnaA-oriC complex binds and stabilizes one strand of the AT-rich DNA unwinding element (DUE), permitting loading of DNA polymerase. After initiation quickly degrades to an ADP-DnaA complex that is not apt for DNA replication. Binds acidic phospholipids.</text>
</comment>
<dbReference type="GO" id="GO:0006270">
    <property type="term" value="P:DNA replication initiation"/>
    <property type="evidence" value="ECO:0007669"/>
    <property type="project" value="UniProtKB-UniRule"/>
</dbReference>
<dbReference type="GO" id="GO:0005737">
    <property type="term" value="C:cytoplasm"/>
    <property type="evidence" value="ECO:0007669"/>
    <property type="project" value="UniProtKB-SubCell"/>
</dbReference>